<dbReference type="STRING" id="29172.A0A0D8XJL6"/>
<protein>
    <recommendedName>
        <fullName evidence="1">START domain-containing protein</fullName>
    </recommendedName>
</protein>
<evidence type="ECO:0000259" key="1">
    <source>
        <dbReference type="PROSITE" id="PS50848"/>
    </source>
</evidence>
<accession>A0A0D8XJL6</accession>
<dbReference type="AlphaFoldDB" id="A0A0D8XJL6"/>
<dbReference type="PROSITE" id="PS50848">
    <property type="entry name" value="START"/>
    <property type="match status" value="1"/>
</dbReference>
<dbReference type="EMBL" id="KN716654">
    <property type="protein sequence ID" value="KJH42531.1"/>
    <property type="molecule type" value="Genomic_DNA"/>
</dbReference>
<reference evidence="2 3" key="1">
    <citation type="submission" date="2013-11" db="EMBL/GenBank/DDBJ databases">
        <title>Draft genome of the bovine lungworm Dictyocaulus viviparus.</title>
        <authorList>
            <person name="Mitreva M."/>
        </authorList>
    </citation>
    <scope>NUCLEOTIDE SEQUENCE [LARGE SCALE GENOMIC DNA]</scope>
    <source>
        <strain evidence="2 3">HannoverDv2000</strain>
    </source>
</reference>
<dbReference type="Proteomes" id="UP000053766">
    <property type="component" value="Unassembled WGS sequence"/>
</dbReference>
<dbReference type="InterPro" id="IPR023393">
    <property type="entry name" value="START-like_dom_sf"/>
</dbReference>
<evidence type="ECO:0000313" key="3">
    <source>
        <dbReference type="Proteomes" id="UP000053766"/>
    </source>
</evidence>
<dbReference type="SUPFAM" id="SSF55961">
    <property type="entry name" value="Bet v1-like"/>
    <property type="match status" value="1"/>
</dbReference>
<organism evidence="2 3">
    <name type="scientific">Dictyocaulus viviparus</name>
    <name type="common">Bovine lungworm</name>
    <dbReference type="NCBI Taxonomy" id="29172"/>
    <lineage>
        <taxon>Eukaryota</taxon>
        <taxon>Metazoa</taxon>
        <taxon>Ecdysozoa</taxon>
        <taxon>Nematoda</taxon>
        <taxon>Chromadorea</taxon>
        <taxon>Rhabditida</taxon>
        <taxon>Rhabditina</taxon>
        <taxon>Rhabditomorpha</taxon>
        <taxon>Strongyloidea</taxon>
        <taxon>Metastrongylidae</taxon>
        <taxon>Dictyocaulus</taxon>
    </lineage>
</organism>
<reference evidence="3" key="2">
    <citation type="journal article" date="2016" name="Sci. Rep.">
        <title>Dictyocaulus viviparus genome, variome and transcriptome elucidate lungworm biology and support future intervention.</title>
        <authorList>
            <person name="McNulty S.N."/>
            <person name="Strube C."/>
            <person name="Rosa B.A."/>
            <person name="Martin J.C."/>
            <person name="Tyagi R."/>
            <person name="Choi Y.J."/>
            <person name="Wang Q."/>
            <person name="Hallsworth Pepin K."/>
            <person name="Zhang X."/>
            <person name="Ozersky P."/>
            <person name="Wilson R.K."/>
            <person name="Sternberg P.W."/>
            <person name="Gasser R.B."/>
            <person name="Mitreva M."/>
        </authorList>
    </citation>
    <scope>NUCLEOTIDE SEQUENCE [LARGE SCALE GENOMIC DNA]</scope>
    <source>
        <strain evidence="3">HannoverDv2000</strain>
    </source>
</reference>
<dbReference type="InterPro" id="IPR002913">
    <property type="entry name" value="START_lipid-bd_dom"/>
</dbReference>
<proteinExistence type="predicted"/>
<keyword evidence="3" id="KW-1185">Reference proteome</keyword>
<dbReference type="Pfam" id="PF01852">
    <property type="entry name" value="START"/>
    <property type="match status" value="1"/>
</dbReference>
<gene>
    <name evidence="2" type="ORF">DICVIV_11471</name>
</gene>
<dbReference type="GO" id="GO:0008289">
    <property type="term" value="F:lipid binding"/>
    <property type="evidence" value="ECO:0007669"/>
    <property type="project" value="InterPro"/>
</dbReference>
<dbReference type="Gene3D" id="3.30.530.20">
    <property type="match status" value="1"/>
</dbReference>
<dbReference type="OrthoDB" id="196858at2759"/>
<feature type="domain" description="START" evidence="1">
    <location>
        <begin position="1"/>
        <end position="78"/>
    </location>
</feature>
<evidence type="ECO:0000313" key="2">
    <source>
        <dbReference type="EMBL" id="KJH42531.1"/>
    </source>
</evidence>
<sequence length="89" mass="9769">MVSVSHPSAPLRDGIVRVHTHPSLLVISPSGSDTKVTSIIQAELHLMGVPTGIADTLVPWGLTKFFDDLRSYSARDLKLNYDQKLTGWI</sequence>
<name>A0A0D8XJL6_DICVI</name>